<dbReference type="PANTHER" id="PTHR32060">
    <property type="entry name" value="TAIL-SPECIFIC PROTEASE"/>
    <property type="match status" value="1"/>
</dbReference>
<dbReference type="Pfam" id="PF03572">
    <property type="entry name" value="Peptidase_S41"/>
    <property type="match status" value="1"/>
</dbReference>
<feature type="chain" id="PRO_5026310360" description="Tail specific protease domain-containing protein" evidence="1">
    <location>
        <begin position="25"/>
        <end position="454"/>
    </location>
</feature>
<dbReference type="SMART" id="SM00245">
    <property type="entry name" value="TSPc"/>
    <property type="match status" value="1"/>
</dbReference>
<keyword evidence="1" id="KW-0732">Signal</keyword>
<dbReference type="InterPro" id="IPR005151">
    <property type="entry name" value="Tail-specific_protease"/>
</dbReference>
<dbReference type="GO" id="GO:0030288">
    <property type="term" value="C:outer membrane-bounded periplasmic space"/>
    <property type="evidence" value="ECO:0007669"/>
    <property type="project" value="TreeGrafter"/>
</dbReference>
<feature type="domain" description="Tail specific protease" evidence="2">
    <location>
        <begin position="221"/>
        <end position="440"/>
    </location>
</feature>
<dbReference type="OrthoDB" id="6397760at2"/>
<dbReference type="GO" id="GO:0008236">
    <property type="term" value="F:serine-type peptidase activity"/>
    <property type="evidence" value="ECO:0007669"/>
    <property type="project" value="InterPro"/>
</dbReference>
<evidence type="ECO:0000259" key="2">
    <source>
        <dbReference type="SMART" id="SM00245"/>
    </source>
</evidence>
<evidence type="ECO:0000313" key="3">
    <source>
        <dbReference type="EMBL" id="MTG99458.1"/>
    </source>
</evidence>
<dbReference type="AlphaFoldDB" id="A0A6I3LLI9"/>
<dbReference type="Proteomes" id="UP000438760">
    <property type="component" value="Unassembled WGS sequence"/>
</dbReference>
<accession>A0A6I3LLI9</accession>
<dbReference type="PANTHER" id="PTHR32060:SF30">
    <property type="entry name" value="CARBOXY-TERMINAL PROCESSING PROTEASE CTPA"/>
    <property type="match status" value="1"/>
</dbReference>
<dbReference type="EMBL" id="WMJX01000090">
    <property type="protein sequence ID" value="MTG99458.1"/>
    <property type="molecule type" value="Genomic_DNA"/>
</dbReference>
<protein>
    <recommendedName>
        <fullName evidence="2">Tail specific protease domain-containing protein</fullName>
    </recommendedName>
</protein>
<organism evidence="3 4">
    <name type="scientific">Myroides albus</name>
    <dbReference type="NCBI Taxonomy" id="2562892"/>
    <lineage>
        <taxon>Bacteria</taxon>
        <taxon>Pseudomonadati</taxon>
        <taxon>Bacteroidota</taxon>
        <taxon>Flavobacteriia</taxon>
        <taxon>Flavobacteriales</taxon>
        <taxon>Flavobacteriaceae</taxon>
        <taxon>Myroides</taxon>
    </lineage>
</organism>
<dbReference type="GO" id="GO:0004175">
    <property type="term" value="F:endopeptidase activity"/>
    <property type="evidence" value="ECO:0007669"/>
    <property type="project" value="TreeGrafter"/>
</dbReference>
<proteinExistence type="predicted"/>
<evidence type="ECO:0000256" key="1">
    <source>
        <dbReference type="SAM" id="SignalP"/>
    </source>
</evidence>
<comment type="caution">
    <text evidence="3">The sequence shown here is derived from an EMBL/GenBank/DDBJ whole genome shotgun (WGS) entry which is preliminary data.</text>
</comment>
<evidence type="ECO:0000313" key="4">
    <source>
        <dbReference type="Proteomes" id="UP000438760"/>
    </source>
</evidence>
<sequence length="454" mass="52218">MRLKIYLKCIFLFYFITSTCFVLANEIQNWPTTLKMKDIGVVQTHFDFSFNNQDNTFFAESPKGSDKLILGGIKAGVARLFNKKLEAGSLIKIQKGEIKGDSLKGVMTTMFGNFYFRAIKTNDRIHGMLLNGKKEAVGLFDSDLNLNIKKKDYKAIWHDIEKITQDKIYNRSVLDSKKWHTFKKQMDNSCEKFRDDLEFLMGFYYFSNDLGFSHYSAFIAWEDWDKYIKSQTTDFPHKYLDSDTYYVKISSFSGSLEDMNKVLDQVAQKQFKNLVIDLRDNSGGSIDAGMTFAERLVKQDIVAGVFLTRKYYNKNNSLPTKQELNQYDVFSKANYELLLKGISEKEGIVLKVEAKNTIAYQKLYFLVNEKTASTCEPILQGFKENKMALIIGKKSAGKMLNAEEFKIRDGYTLFLPTAMYITSQGKVLDQIGVEPDILVKEAFSEDSILKYIKN</sequence>
<keyword evidence="4" id="KW-1185">Reference proteome</keyword>
<dbReference type="SUPFAM" id="SSF52096">
    <property type="entry name" value="ClpP/crotonase"/>
    <property type="match status" value="1"/>
</dbReference>
<dbReference type="GO" id="GO:0007165">
    <property type="term" value="P:signal transduction"/>
    <property type="evidence" value="ECO:0007669"/>
    <property type="project" value="TreeGrafter"/>
</dbReference>
<dbReference type="CDD" id="cd06567">
    <property type="entry name" value="Peptidase_S41"/>
    <property type="match status" value="1"/>
</dbReference>
<reference evidence="3 4" key="1">
    <citation type="submission" date="2019-11" db="EMBL/GenBank/DDBJ databases">
        <title>Genome of Strain BIT-d1.</title>
        <authorList>
            <person name="Yang Y."/>
        </authorList>
    </citation>
    <scope>NUCLEOTIDE SEQUENCE [LARGE SCALE GENOMIC DNA]</scope>
    <source>
        <strain evidence="3 4">BIT-d1</strain>
    </source>
</reference>
<name>A0A6I3LLI9_9FLAO</name>
<feature type="signal peptide" evidence="1">
    <location>
        <begin position="1"/>
        <end position="24"/>
    </location>
</feature>
<dbReference type="InterPro" id="IPR029045">
    <property type="entry name" value="ClpP/crotonase-like_dom_sf"/>
</dbReference>
<dbReference type="Gene3D" id="3.90.226.10">
    <property type="entry name" value="2-enoyl-CoA Hydratase, Chain A, domain 1"/>
    <property type="match status" value="1"/>
</dbReference>
<dbReference type="GO" id="GO:0006508">
    <property type="term" value="P:proteolysis"/>
    <property type="evidence" value="ECO:0007669"/>
    <property type="project" value="InterPro"/>
</dbReference>
<gene>
    <name evidence="3" type="ORF">GJV76_15265</name>
</gene>